<dbReference type="RefSeq" id="WP_220299856.1">
    <property type="nucleotide sequence ID" value="NZ_JAEUAW010000003.1"/>
</dbReference>
<accession>A0ABS7HL11</accession>
<dbReference type="InterPro" id="IPR007693">
    <property type="entry name" value="DNA_helicase_DnaB-like_N"/>
</dbReference>
<dbReference type="Pfam" id="PF00772">
    <property type="entry name" value="DnaB"/>
    <property type="match status" value="1"/>
</dbReference>
<reference evidence="4 5" key="1">
    <citation type="journal article" date="2021" name="MBio">
        <title>Poor Competitiveness of Bradyrhizobium in Pigeon Pea Root Colonization in Indian Soils.</title>
        <authorList>
            <person name="Chalasani D."/>
            <person name="Basu A."/>
            <person name="Pullabhotla S.V.S.R.N."/>
            <person name="Jorrin B."/>
            <person name="Neal A.L."/>
            <person name="Poole P.S."/>
            <person name="Podile A.R."/>
            <person name="Tkacz A."/>
        </authorList>
    </citation>
    <scope>NUCLEOTIDE SEQUENCE [LARGE SCALE GENOMIC DNA]</scope>
    <source>
        <strain evidence="4 5">HU14</strain>
    </source>
</reference>
<dbReference type="PANTHER" id="PTHR30153">
    <property type="entry name" value="REPLICATIVE DNA HELICASE DNAB"/>
    <property type="match status" value="1"/>
</dbReference>
<dbReference type="PANTHER" id="PTHR30153:SF2">
    <property type="entry name" value="REPLICATIVE DNA HELICASE"/>
    <property type="match status" value="1"/>
</dbReference>
<name>A0ABS7HL11_9MICO</name>
<evidence type="ECO:0000256" key="2">
    <source>
        <dbReference type="ARBA" id="ARBA00023125"/>
    </source>
</evidence>
<dbReference type="Gene3D" id="3.40.50.300">
    <property type="entry name" value="P-loop containing nucleotide triphosphate hydrolases"/>
    <property type="match status" value="1"/>
</dbReference>
<dbReference type="EMBL" id="JAEUAW010000003">
    <property type="protein sequence ID" value="MBW9093134.1"/>
    <property type="molecule type" value="Genomic_DNA"/>
</dbReference>
<dbReference type="SUPFAM" id="SSF52540">
    <property type="entry name" value="P-loop containing nucleoside triphosphate hydrolases"/>
    <property type="match status" value="1"/>
</dbReference>
<keyword evidence="5" id="KW-1185">Reference proteome</keyword>
<keyword evidence="2" id="KW-0238">DNA-binding</keyword>
<evidence type="ECO:0000259" key="3">
    <source>
        <dbReference type="Pfam" id="PF00772"/>
    </source>
</evidence>
<organism evidence="4 5">
    <name type="scientific">Microbacterium jejuense</name>
    <dbReference type="NCBI Taxonomy" id="1263637"/>
    <lineage>
        <taxon>Bacteria</taxon>
        <taxon>Bacillati</taxon>
        <taxon>Actinomycetota</taxon>
        <taxon>Actinomycetes</taxon>
        <taxon>Micrococcales</taxon>
        <taxon>Microbacteriaceae</taxon>
        <taxon>Microbacterium</taxon>
    </lineage>
</organism>
<dbReference type="InterPro" id="IPR027417">
    <property type="entry name" value="P-loop_NTPase"/>
</dbReference>
<dbReference type="InterPro" id="IPR036185">
    <property type="entry name" value="DNA_heli_DnaB-like_N_sf"/>
</dbReference>
<protein>
    <submittedName>
        <fullName evidence="4">AAA family ATPase</fullName>
    </submittedName>
</protein>
<proteinExistence type="predicted"/>
<evidence type="ECO:0000313" key="5">
    <source>
        <dbReference type="Proteomes" id="UP001196843"/>
    </source>
</evidence>
<dbReference type="Pfam" id="PF13481">
    <property type="entry name" value="AAA_25"/>
    <property type="match status" value="1"/>
</dbReference>
<dbReference type="SUPFAM" id="SSF48024">
    <property type="entry name" value="N-terminal domain of DnaB helicase"/>
    <property type="match status" value="1"/>
</dbReference>
<dbReference type="Gene3D" id="1.10.860.10">
    <property type="entry name" value="DNAb Helicase, Chain A"/>
    <property type="match status" value="1"/>
</dbReference>
<feature type="domain" description="DNA helicase DnaB-like N-terminal" evidence="3">
    <location>
        <begin position="24"/>
        <end position="118"/>
    </location>
</feature>
<comment type="caution">
    <text evidence="4">The sequence shown here is derived from an EMBL/GenBank/DDBJ whole genome shotgun (WGS) entry which is preliminary data.</text>
</comment>
<keyword evidence="1" id="KW-0235">DNA replication</keyword>
<dbReference type="Proteomes" id="UP001196843">
    <property type="component" value="Unassembled WGS sequence"/>
</dbReference>
<gene>
    <name evidence="4" type="ORF">JNB62_05515</name>
</gene>
<evidence type="ECO:0000313" key="4">
    <source>
        <dbReference type="EMBL" id="MBW9093134.1"/>
    </source>
</evidence>
<evidence type="ECO:0000256" key="1">
    <source>
        <dbReference type="ARBA" id="ARBA00022705"/>
    </source>
</evidence>
<sequence length="416" mass="46458">MSDFDDVPPEDPYVTAVKVDPLTTAERYVIGAILADQRVARDVQTRLSPGDFHDMRLGAIYAGMLQMIGAGQPVDFLTVWDQLAAWDVRGIEVQDLSEWVSSVPTATSGAYYAGMVRDASTRRLIAAVGARLQTATGNPAAALEAAVDDLRRIRDVDTTEGDKVRWLRDVLDVPESDDAYDWVIPNVLERQDRLMLSAGEGVGKSTLLRQFAVLSAAGIHPFDFRPMDPIRVLVVDAENSERQWRRATRTLADQATQRGARDPRGNIGLHCVGVMDITKSRDLGRIHKWMDDVDPQLVVLGPLYRMVGGNPMDKDTEVSPVLAALESIRERDVAMLIEVHAGHARSTSGERELRPRGSSALLGWPEFGLGLRRNKERQWNRATYSLVRWRGDRDRRDWPTLVRGSSWPWEPTITTV</sequence>
<dbReference type="InterPro" id="IPR016136">
    <property type="entry name" value="DNA_helicase_N/primase_C"/>
</dbReference>